<dbReference type="GO" id="GO:0005886">
    <property type="term" value="C:plasma membrane"/>
    <property type="evidence" value="ECO:0007669"/>
    <property type="project" value="UniProtKB-SubCell"/>
</dbReference>
<reference evidence="11 12" key="1">
    <citation type="journal article" date="2010" name="J. Bacteriol.">
        <title>Genome sequence of Lentisphaera araneosa HTCC2155T, the type species of the order Lentisphaerales in the phylum Lentisphaerae.</title>
        <authorList>
            <person name="Thrash J.C."/>
            <person name="Cho J.C."/>
            <person name="Vergin K.L."/>
            <person name="Morris R.M."/>
            <person name="Giovannoni S.J."/>
        </authorList>
    </citation>
    <scope>NUCLEOTIDE SEQUENCE [LARGE SCALE GENOMIC DNA]</scope>
    <source>
        <strain evidence="11 12">HTCC2155</strain>
    </source>
</reference>
<dbReference type="PANTHER" id="PTHR43634">
    <property type="entry name" value="OW CONDUCTANCE MECHANOSENSITIVE CHANNEL"/>
    <property type="match status" value="1"/>
</dbReference>
<dbReference type="Gene3D" id="2.30.30.60">
    <property type="match status" value="1"/>
</dbReference>
<dbReference type="STRING" id="313628.LNTAR_24319"/>
<evidence type="ECO:0008006" key="13">
    <source>
        <dbReference type="Google" id="ProtNLM"/>
    </source>
</evidence>
<dbReference type="AlphaFoldDB" id="A6DQ52"/>
<keyword evidence="4 7" id="KW-0812">Transmembrane</keyword>
<dbReference type="Pfam" id="PF21082">
    <property type="entry name" value="MS_channel_3rd"/>
    <property type="match status" value="1"/>
</dbReference>
<comment type="subcellular location">
    <subcellularLocation>
        <location evidence="1">Cell membrane</location>
        <topology evidence="1">Multi-pass membrane protein</topology>
    </subcellularLocation>
</comment>
<evidence type="ECO:0000256" key="2">
    <source>
        <dbReference type="ARBA" id="ARBA00008017"/>
    </source>
</evidence>
<organism evidence="11 12">
    <name type="scientific">Lentisphaera araneosa HTCC2155</name>
    <dbReference type="NCBI Taxonomy" id="313628"/>
    <lineage>
        <taxon>Bacteria</taxon>
        <taxon>Pseudomonadati</taxon>
        <taxon>Lentisphaerota</taxon>
        <taxon>Lentisphaeria</taxon>
        <taxon>Lentisphaerales</taxon>
        <taxon>Lentisphaeraceae</taxon>
        <taxon>Lentisphaera</taxon>
    </lineage>
</organism>
<dbReference type="eggNOG" id="COG0668">
    <property type="taxonomic scope" value="Bacteria"/>
</dbReference>
<keyword evidence="6 7" id="KW-0472">Membrane</keyword>
<dbReference type="InterPro" id="IPR049142">
    <property type="entry name" value="MS_channel_1st"/>
</dbReference>
<dbReference type="SUPFAM" id="SSF50182">
    <property type="entry name" value="Sm-like ribonucleoproteins"/>
    <property type="match status" value="1"/>
</dbReference>
<evidence type="ECO:0000256" key="5">
    <source>
        <dbReference type="ARBA" id="ARBA00022989"/>
    </source>
</evidence>
<dbReference type="SUPFAM" id="SSF82861">
    <property type="entry name" value="Mechanosensitive channel protein MscS (YggB), transmembrane region"/>
    <property type="match status" value="1"/>
</dbReference>
<keyword evidence="12" id="KW-1185">Reference proteome</keyword>
<dbReference type="InterPro" id="IPR011066">
    <property type="entry name" value="MscS_channel_C_sf"/>
</dbReference>
<feature type="domain" description="Mechanosensitive ion channel transmembrane helices 2/3" evidence="10">
    <location>
        <begin position="155"/>
        <end position="193"/>
    </location>
</feature>
<sequence length="363" mass="40271">MTLHSIIAQAEAAGSFWEKTYYNNTVSLWLTSLGFVLGSVILGKSIYWVFSKLVKALTQKTKNTLDDLIVDLIEEPIVAAFIASGIYFSLSLLQLPAMLERVIAKSYTMVVTLLAAWLITRFFEAFYQNIVQPWAEKTENDLDDQLLPVLRKGVRSIIWIVAIIIGLNNAGYDVGAMIAGLGIGGLALAMAAKDTVANVFGGFTIFTDKPFKMGDRIQIDGVDGTVVEIGVRSTRIKTLAGRIVTMPNNTFASSAVENVTIEPSRKIVLNLGLTYDTKPEQIEEAIEILKDIVAKNKSTEEDVITSFNGFGDFALNIMFIYYITKDEDIAQTQTDMNLQVLKRFNEKKLEFAFPTQTLYNIQG</sequence>
<dbReference type="GO" id="GO:0008381">
    <property type="term" value="F:mechanosensitive monoatomic ion channel activity"/>
    <property type="evidence" value="ECO:0007669"/>
    <property type="project" value="UniProtKB-ARBA"/>
</dbReference>
<feature type="transmembrane region" description="Helical" evidence="7">
    <location>
        <begin position="68"/>
        <end position="90"/>
    </location>
</feature>
<dbReference type="EMBL" id="ABCK01000018">
    <property type="protein sequence ID" value="EDM26293.1"/>
    <property type="molecule type" value="Genomic_DNA"/>
</dbReference>
<dbReference type="Proteomes" id="UP000004947">
    <property type="component" value="Unassembled WGS sequence"/>
</dbReference>
<evidence type="ECO:0000256" key="1">
    <source>
        <dbReference type="ARBA" id="ARBA00004651"/>
    </source>
</evidence>
<accession>A6DQ52</accession>
<gene>
    <name evidence="11" type="ORF">LNTAR_24319</name>
</gene>
<evidence type="ECO:0000313" key="11">
    <source>
        <dbReference type="EMBL" id="EDM26293.1"/>
    </source>
</evidence>
<comment type="caution">
    <text evidence="11">The sequence shown here is derived from an EMBL/GenBank/DDBJ whole genome shotgun (WGS) entry which is preliminary data.</text>
</comment>
<proteinExistence type="inferred from homology"/>
<evidence type="ECO:0000259" key="8">
    <source>
        <dbReference type="Pfam" id="PF00924"/>
    </source>
</evidence>
<keyword evidence="3" id="KW-1003">Cell membrane</keyword>
<evidence type="ECO:0000256" key="3">
    <source>
        <dbReference type="ARBA" id="ARBA00022475"/>
    </source>
</evidence>
<dbReference type="InterPro" id="IPR049278">
    <property type="entry name" value="MS_channel_C"/>
</dbReference>
<dbReference type="InterPro" id="IPR011014">
    <property type="entry name" value="MscS_channel_TM-2"/>
</dbReference>
<keyword evidence="5 7" id="KW-1133">Transmembrane helix</keyword>
<dbReference type="InterPro" id="IPR045042">
    <property type="entry name" value="YnaI-like"/>
</dbReference>
<evidence type="ECO:0000256" key="4">
    <source>
        <dbReference type="ARBA" id="ARBA00022692"/>
    </source>
</evidence>
<dbReference type="OrthoDB" id="9809206at2"/>
<dbReference type="InterPro" id="IPR023408">
    <property type="entry name" value="MscS_beta-dom_sf"/>
</dbReference>
<dbReference type="Gene3D" id="3.30.70.100">
    <property type="match status" value="1"/>
</dbReference>
<dbReference type="Pfam" id="PF00924">
    <property type="entry name" value="MS_channel_2nd"/>
    <property type="match status" value="1"/>
</dbReference>
<dbReference type="InterPro" id="IPR006685">
    <property type="entry name" value="MscS_channel_2nd"/>
</dbReference>
<protein>
    <recommendedName>
        <fullName evidence="13">Transporter</fullName>
    </recommendedName>
</protein>
<dbReference type="InterPro" id="IPR010920">
    <property type="entry name" value="LSM_dom_sf"/>
</dbReference>
<feature type="transmembrane region" description="Helical" evidence="7">
    <location>
        <begin position="156"/>
        <end position="172"/>
    </location>
</feature>
<dbReference type="SUPFAM" id="SSF82689">
    <property type="entry name" value="Mechanosensitive channel protein MscS (YggB), C-terminal domain"/>
    <property type="match status" value="1"/>
</dbReference>
<evidence type="ECO:0000259" key="10">
    <source>
        <dbReference type="Pfam" id="PF21088"/>
    </source>
</evidence>
<feature type="domain" description="Mechanosensitive ion channel MscS C-terminal" evidence="9">
    <location>
        <begin position="267"/>
        <end position="351"/>
    </location>
</feature>
<dbReference type="PANTHER" id="PTHR43634:SF2">
    <property type="entry name" value="LOW CONDUCTANCE MECHANOSENSITIVE CHANNEL YNAI"/>
    <property type="match status" value="1"/>
</dbReference>
<dbReference type="Pfam" id="PF21088">
    <property type="entry name" value="MS_channel_1st"/>
    <property type="match status" value="1"/>
</dbReference>
<evidence type="ECO:0000313" key="12">
    <source>
        <dbReference type="Proteomes" id="UP000004947"/>
    </source>
</evidence>
<evidence type="ECO:0000256" key="6">
    <source>
        <dbReference type="ARBA" id="ARBA00023136"/>
    </source>
</evidence>
<name>A6DQ52_9BACT</name>
<evidence type="ECO:0000259" key="9">
    <source>
        <dbReference type="Pfam" id="PF21082"/>
    </source>
</evidence>
<comment type="similarity">
    <text evidence="2">Belongs to the MscS (TC 1.A.23) family.</text>
</comment>
<feature type="transmembrane region" description="Helical" evidence="7">
    <location>
        <begin position="26"/>
        <end position="47"/>
    </location>
</feature>
<dbReference type="RefSeq" id="WP_007279981.1">
    <property type="nucleotide sequence ID" value="NZ_ABCK01000018.1"/>
</dbReference>
<evidence type="ECO:0000256" key="7">
    <source>
        <dbReference type="SAM" id="Phobius"/>
    </source>
</evidence>
<feature type="domain" description="Mechanosensitive ion channel MscS" evidence="8">
    <location>
        <begin position="194"/>
        <end position="260"/>
    </location>
</feature>
<dbReference type="Gene3D" id="1.10.287.1260">
    <property type="match status" value="1"/>
</dbReference>